<protein>
    <submittedName>
        <fullName evidence="2">Uncharacterized protein</fullName>
    </submittedName>
</protein>
<evidence type="ECO:0000313" key="5">
    <source>
        <dbReference type="Proteomes" id="UP000663829"/>
    </source>
</evidence>
<evidence type="ECO:0000313" key="4">
    <source>
        <dbReference type="EMBL" id="CAF3835976.1"/>
    </source>
</evidence>
<keyword evidence="5" id="KW-1185">Reference proteome</keyword>
<name>A0A814LRH2_9BILA</name>
<dbReference type="EMBL" id="CAJNOQ010004656">
    <property type="protein sequence ID" value="CAF1068647.1"/>
    <property type="molecule type" value="Genomic_DNA"/>
</dbReference>
<evidence type="ECO:0000313" key="3">
    <source>
        <dbReference type="EMBL" id="CAF3674819.1"/>
    </source>
</evidence>
<comment type="caution">
    <text evidence="2">The sequence shown here is derived from an EMBL/GenBank/DDBJ whole genome shotgun (WGS) entry which is preliminary data.</text>
</comment>
<evidence type="ECO:0000313" key="1">
    <source>
        <dbReference type="EMBL" id="CAF0892916.1"/>
    </source>
</evidence>
<dbReference type="OrthoDB" id="9991341at2759"/>
<dbReference type="EMBL" id="CAJOBC010004655">
    <property type="protein sequence ID" value="CAF3835976.1"/>
    <property type="molecule type" value="Genomic_DNA"/>
</dbReference>
<organism evidence="2 5">
    <name type="scientific">Didymodactylos carnosus</name>
    <dbReference type="NCBI Taxonomy" id="1234261"/>
    <lineage>
        <taxon>Eukaryota</taxon>
        <taxon>Metazoa</taxon>
        <taxon>Spiralia</taxon>
        <taxon>Gnathifera</taxon>
        <taxon>Rotifera</taxon>
        <taxon>Eurotatoria</taxon>
        <taxon>Bdelloidea</taxon>
        <taxon>Philodinida</taxon>
        <taxon>Philodinidae</taxon>
        <taxon>Didymodactylos</taxon>
    </lineage>
</organism>
<dbReference type="EMBL" id="CAJOBA010003225">
    <property type="protein sequence ID" value="CAF3674819.1"/>
    <property type="molecule type" value="Genomic_DNA"/>
</dbReference>
<reference evidence="2" key="1">
    <citation type="submission" date="2021-02" db="EMBL/GenBank/DDBJ databases">
        <authorList>
            <person name="Nowell W R."/>
        </authorList>
    </citation>
    <scope>NUCLEOTIDE SEQUENCE</scope>
</reference>
<proteinExistence type="predicted"/>
<gene>
    <name evidence="2" type="ORF">GPM918_LOCUS17157</name>
    <name evidence="1" type="ORF">OVA965_LOCUS9220</name>
    <name evidence="4" type="ORF">SRO942_LOCUS17154</name>
    <name evidence="3" type="ORF">TMI583_LOCUS9216</name>
</gene>
<evidence type="ECO:0000313" key="2">
    <source>
        <dbReference type="EMBL" id="CAF1068647.1"/>
    </source>
</evidence>
<accession>A0A814LRH2</accession>
<dbReference type="Proteomes" id="UP000663829">
    <property type="component" value="Unassembled WGS sequence"/>
</dbReference>
<dbReference type="EMBL" id="CAJNOK010003224">
    <property type="protein sequence ID" value="CAF0892916.1"/>
    <property type="molecule type" value="Genomic_DNA"/>
</dbReference>
<dbReference type="Proteomes" id="UP000681722">
    <property type="component" value="Unassembled WGS sequence"/>
</dbReference>
<dbReference type="Proteomes" id="UP000677228">
    <property type="component" value="Unassembled WGS sequence"/>
</dbReference>
<sequence>MKLCQAEIKRKKKGVISLDPLIDRNPDQLWRYFMTYLNEKPQLKVNILGYYTEYYTETETYTDYNGKTQFRSVLRTRNTSECNFSIDLSPYISEQWWRTAIKFQDSKNVCGILLLYD</sequence>
<dbReference type="Proteomes" id="UP000682733">
    <property type="component" value="Unassembled WGS sequence"/>
</dbReference>
<dbReference type="AlphaFoldDB" id="A0A814LRH2"/>